<dbReference type="SUPFAM" id="SSF52799">
    <property type="entry name" value="(Phosphotyrosine protein) phosphatases II"/>
    <property type="match status" value="1"/>
</dbReference>
<dbReference type="EMBL" id="JBHTIO010000046">
    <property type="protein sequence ID" value="MFD0898231.1"/>
    <property type="molecule type" value="Genomic_DNA"/>
</dbReference>
<dbReference type="PANTHER" id="PTHR31126:SF1">
    <property type="entry name" value="TYROSINE SPECIFIC PROTEIN PHOSPHATASES DOMAIN-CONTAINING PROTEIN"/>
    <property type="match status" value="1"/>
</dbReference>
<dbReference type="InterPro" id="IPR029021">
    <property type="entry name" value="Prot-tyrosine_phosphatase-like"/>
</dbReference>
<dbReference type="EC" id="3.1.3.48" evidence="2"/>
<dbReference type="InterPro" id="IPR026893">
    <property type="entry name" value="Tyr/Ser_Pase_IphP-type"/>
</dbReference>
<keyword evidence="2" id="KW-0378">Hydrolase</keyword>
<organism evidence="2 3">
    <name type="scientific">Loigolactobacillus binensis</name>
    <dbReference type="NCBI Taxonomy" id="2559922"/>
    <lineage>
        <taxon>Bacteria</taxon>
        <taxon>Bacillati</taxon>
        <taxon>Bacillota</taxon>
        <taxon>Bacilli</taxon>
        <taxon>Lactobacillales</taxon>
        <taxon>Lactobacillaceae</taxon>
        <taxon>Loigolactobacillus</taxon>
    </lineage>
</organism>
<accession>A0ABW3EGP9</accession>
<comment type="similarity">
    <text evidence="1">Belongs to the protein-tyrosine phosphatase family.</text>
</comment>
<dbReference type="InterPro" id="IPR016130">
    <property type="entry name" value="Tyr_Pase_AS"/>
</dbReference>
<evidence type="ECO:0000256" key="1">
    <source>
        <dbReference type="ARBA" id="ARBA00009580"/>
    </source>
</evidence>
<keyword evidence="3" id="KW-1185">Reference proteome</keyword>
<dbReference type="Pfam" id="PF13350">
    <property type="entry name" value="Y_phosphatase3"/>
    <property type="match status" value="1"/>
</dbReference>
<dbReference type="Proteomes" id="UP001597104">
    <property type="component" value="Unassembled WGS sequence"/>
</dbReference>
<dbReference type="RefSeq" id="WP_137638908.1">
    <property type="nucleotide sequence ID" value="NZ_BJDN01000068.1"/>
</dbReference>
<gene>
    <name evidence="2" type="ORF">ACFQZ7_10895</name>
</gene>
<comment type="caution">
    <text evidence="2">The sequence shown here is derived from an EMBL/GenBank/DDBJ whole genome shotgun (WGS) entry which is preliminary data.</text>
</comment>
<reference evidence="3" key="1">
    <citation type="journal article" date="2019" name="Int. J. Syst. Evol. Microbiol.">
        <title>The Global Catalogue of Microorganisms (GCM) 10K type strain sequencing project: providing services to taxonomists for standard genome sequencing and annotation.</title>
        <authorList>
            <consortium name="The Broad Institute Genomics Platform"/>
            <consortium name="The Broad Institute Genome Sequencing Center for Infectious Disease"/>
            <person name="Wu L."/>
            <person name="Ma J."/>
        </authorList>
    </citation>
    <scope>NUCLEOTIDE SEQUENCE [LARGE SCALE GENOMIC DNA]</scope>
    <source>
        <strain evidence="3">CCM 8925</strain>
    </source>
</reference>
<dbReference type="PROSITE" id="PS00383">
    <property type="entry name" value="TYR_PHOSPHATASE_1"/>
    <property type="match status" value="1"/>
</dbReference>
<evidence type="ECO:0000313" key="3">
    <source>
        <dbReference type="Proteomes" id="UP001597104"/>
    </source>
</evidence>
<dbReference type="PANTHER" id="PTHR31126">
    <property type="entry name" value="TYROSINE-PROTEIN PHOSPHATASE"/>
    <property type="match status" value="1"/>
</dbReference>
<protein>
    <submittedName>
        <fullName evidence="2">Tyrosine-protein phosphatase</fullName>
        <ecNumber evidence="2">3.1.3.48</ecNumber>
    </submittedName>
</protein>
<dbReference type="Gene3D" id="3.90.190.10">
    <property type="entry name" value="Protein tyrosine phosphatase superfamily"/>
    <property type="match status" value="1"/>
</dbReference>
<dbReference type="GO" id="GO:0004725">
    <property type="term" value="F:protein tyrosine phosphatase activity"/>
    <property type="evidence" value="ECO:0007669"/>
    <property type="project" value="UniProtKB-EC"/>
</dbReference>
<proteinExistence type="inferred from homology"/>
<evidence type="ECO:0000313" key="2">
    <source>
        <dbReference type="EMBL" id="MFD0898231.1"/>
    </source>
</evidence>
<name>A0ABW3EGP9_9LACO</name>
<sequence>MSPTRILNLEHGYNFRELGGYRTQDGRQLKWQKVIRAAQLNKLSDRDLTQLSEYGLQTIIDFRSPEEQTVAPDRIPTTSDYEFLPVFAVDETKNSIAPQALLNELRRDPDGHKQMLQVYQNLVRDNHAQQTYRQFFAYLLANSTAQHSLLFHCTAGKDRTGIGAALLLGALGVPFTQIQADYLLTQQASATEIAANMKQVAAYPGITPEQVVGVRDLMAAYPEYLATAWATINELAGSLAGYLHDYLQLSTHDLADLKQIYLD</sequence>